<dbReference type="SUPFAM" id="SSF54637">
    <property type="entry name" value="Thioesterase/thiol ester dehydrase-isomerase"/>
    <property type="match status" value="1"/>
</dbReference>
<feature type="domain" description="Thioesterase" evidence="3">
    <location>
        <begin position="47"/>
        <end position="123"/>
    </location>
</feature>
<accession>A0ABV1FME4</accession>
<reference evidence="4 5" key="1">
    <citation type="submission" date="2024-04" db="EMBL/GenBank/DDBJ databases">
        <title>Human intestinal bacterial collection.</title>
        <authorList>
            <person name="Pauvert C."/>
            <person name="Hitch T.C.A."/>
            <person name="Clavel T."/>
        </authorList>
    </citation>
    <scope>NUCLEOTIDE SEQUENCE [LARGE SCALE GENOMIC DNA]</scope>
    <source>
        <strain evidence="4 5">CLA-AA-H145</strain>
    </source>
</reference>
<dbReference type="EC" id="3.1.2.-" evidence="4"/>
<dbReference type="EMBL" id="JBBNFP010000002">
    <property type="protein sequence ID" value="MEQ2485560.1"/>
    <property type="molecule type" value="Genomic_DNA"/>
</dbReference>
<evidence type="ECO:0000313" key="4">
    <source>
        <dbReference type="EMBL" id="MEQ2485560.1"/>
    </source>
</evidence>
<dbReference type="InterPro" id="IPR029069">
    <property type="entry name" value="HotDog_dom_sf"/>
</dbReference>
<name>A0ABV1FME4_9BACT</name>
<dbReference type="Proteomes" id="UP001487296">
    <property type="component" value="Unassembled WGS sequence"/>
</dbReference>
<comment type="similarity">
    <text evidence="1">Belongs to the thioesterase PaaI family.</text>
</comment>
<protein>
    <submittedName>
        <fullName evidence="4">PaaI family thioesterase</fullName>
        <ecNumber evidence="4">3.1.2.-</ecNumber>
    </submittedName>
</protein>
<comment type="caution">
    <text evidence="4">The sequence shown here is derived from an EMBL/GenBank/DDBJ whole genome shotgun (WGS) entry which is preliminary data.</text>
</comment>
<dbReference type="PANTHER" id="PTHR43240:SF5">
    <property type="entry name" value="1,4-DIHYDROXY-2-NAPHTHOYL-COA THIOESTERASE 1"/>
    <property type="match status" value="1"/>
</dbReference>
<dbReference type="GO" id="GO:0016787">
    <property type="term" value="F:hydrolase activity"/>
    <property type="evidence" value="ECO:0007669"/>
    <property type="project" value="UniProtKB-KW"/>
</dbReference>
<dbReference type="Pfam" id="PF03061">
    <property type="entry name" value="4HBT"/>
    <property type="match status" value="1"/>
</dbReference>
<evidence type="ECO:0000256" key="1">
    <source>
        <dbReference type="ARBA" id="ARBA00008324"/>
    </source>
</evidence>
<dbReference type="NCBIfam" id="TIGR00369">
    <property type="entry name" value="unchar_dom_1"/>
    <property type="match status" value="1"/>
</dbReference>
<gene>
    <name evidence="4" type="ORF">AAAT34_00660</name>
</gene>
<dbReference type="RefSeq" id="WP_215758499.1">
    <property type="nucleotide sequence ID" value="NZ_JAHKBE010000001.1"/>
</dbReference>
<sequence>MNIEKQKEIIKRQDGLSNTLGMEFISTPEPDTLIGRMKVDKLNRQVFGFLSGGASLALAENVAGVASMALCPERISVGINVSGSHVRAVREGDVVTAYAKLKHKGRTIHEWQVDIKNGKDELVSTVHVTNYVVQASQKQGLEKGLMND</sequence>
<dbReference type="InterPro" id="IPR003736">
    <property type="entry name" value="PAAI_dom"/>
</dbReference>
<dbReference type="PANTHER" id="PTHR43240">
    <property type="entry name" value="1,4-DIHYDROXY-2-NAPHTHOYL-COA THIOESTERASE 1"/>
    <property type="match status" value="1"/>
</dbReference>
<dbReference type="InterPro" id="IPR006683">
    <property type="entry name" value="Thioestr_dom"/>
</dbReference>
<evidence type="ECO:0000313" key="5">
    <source>
        <dbReference type="Proteomes" id="UP001487296"/>
    </source>
</evidence>
<proteinExistence type="inferred from homology"/>
<keyword evidence="2 4" id="KW-0378">Hydrolase</keyword>
<dbReference type="CDD" id="cd03443">
    <property type="entry name" value="PaaI_thioesterase"/>
    <property type="match status" value="1"/>
</dbReference>
<keyword evidence="5" id="KW-1185">Reference proteome</keyword>
<dbReference type="Gene3D" id="3.10.129.10">
    <property type="entry name" value="Hotdog Thioesterase"/>
    <property type="match status" value="1"/>
</dbReference>
<evidence type="ECO:0000259" key="3">
    <source>
        <dbReference type="Pfam" id="PF03061"/>
    </source>
</evidence>
<organism evidence="4 5">
    <name type="scientific">Hallella faecis</name>
    <dbReference type="NCBI Taxonomy" id="2841596"/>
    <lineage>
        <taxon>Bacteria</taxon>
        <taxon>Pseudomonadati</taxon>
        <taxon>Bacteroidota</taxon>
        <taxon>Bacteroidia</taxon>
        <taxon>Bacteroidales</taxon>
        <taxon>Prevotellaceae</taxon>
        <taxon>Hallella</taxon>
    </lineage>
</organism>
<evidence type="ECO:0000256" key="2">
    <source>
        <dbReference type="ARBA" id="ARBA00022801"/>
    </source>
</evidence>